<dbReference type="GO" id="GO:0046872">
    <property type="term" value="F:metal ion binding"/>
    <property type="evidence" value="ECO:0007669"/>
    <property type="project" value="UniProtKB-KW"/>
</dbReference>
<keyword evidence="2" id="KW-0106">Calcium</keyword>
<evidence type="ECO:0000259" key="3">
    <source>
        <dbReference type="Pfam" id="PF05567"/>
    </source>
</evidence>
<evidence type="ECO:0000256" key="2">
    <source>
        <dbReference type="ARBA" id="ARBA00022837"/>
    </source>
</evidence>
<comment type="caution">
    <text evidence="4">The sequence shown here is derived from an EMBL/GenBank/DDBJ whole genome shotgun (WGS) entry which is preliminary data.</text>
</comment>
<sequence>MGLARLLHRAMKFVYGVLLALYLMAPAYAFTPAPAPLLNSSVVPSNVMLLIDNSQSMYNIIWSSSFDASVTTRPPVRYYYTCIGLLGIVIPCLTPTTITGTETVSVGELSALSLLGLSVNCLVGGVPVYRGALQYCMKLPDPAGGGLTRYTADYLSWLIDTFPVTGGLIDVTAGQIPTQYRMGVAKSVATSLVAANPTLRMGLAAYNDPVNGNPGPGGRIVSNVLDLSPVTKTKYQPTEVTQAQATANIKTLQNSINALVPSANSPMAETYYEVTRYFRGLQPFYNSTPTRYTSPIQYRCQKNYGVVITDGLPTYDRTFPTNDPDDVLNTSRSLPNWDLNAANDGTNLSGDAEGNTLYLDDIAKFAFDIDMRKAAEGNDLSAKSWDDPSFAQQNMNTYTIGFTTSNQMLIDAADSAHGRGRYYQANDSAGLSGSLQLALSNIFSVYAAAGSGTGGGASNSSTLTAGARYYQSFYDPSDWHGTINAFDVDATTGALSAAKWSTDTTVVTGATAPVFESWSTATTPARITLNYSNFSTAQQATLNTGLPTGVTGAQLINWTMGTASPGLRARTRLLGDIVNSPLIAALPTDKTSVDIAGNTSYSNYVTTKASNMTPSVLVNANDGFFNVLNADGTRRYAYMPSTALPALASIATPGYGSGIHRFTVDGPLAVFDAQLGNAWRTIAFGGVGAGGKAYFAIKLYESNNTPVALWEVKAPDVPSASNPFNNLGYAYSKPEVARMADGTSIVVLGNGYGSTTGRASLFVLNANTGALIKEIQTPMVVDGETDNGLSSVKLKVNAQNIVQAAYAGDLKGRLWKFDLSSTAATGWAVAFGGTKPLFTAPGGPAQPITVQPLLLDHPINGKIVYVGTGKFMEATDKTTIAQQGFYAIWDADGGGGGITQTNLAVQTVDIGSLTGVNGNTYYKSSTNDVDWTSKKGWYLLLATDDPFLGERIIYPAQTSRGRIIFTTAAVTSLDPCASAGTGTGRLFELDAIKGGMLNYRVLDTTGDGKITAADITVSAVAFLNGIPSNPTILTGSGSDPDLKIVTDSAANRYGMREAGAFGSQRIMWRQIQ</sequence>
<dbReference type="InterPro" id="IPR036465">
    <property type="entry name" value="vWFA_dom_sf"/>
</dbReference>
<reference evidence="4 5" key="1">
    <citation type="submission" date="2014-07" db="EMBL/GenBank/DDBJ databases">
        <title>Draft Genome Sequences of Environmental Pseudomonas syringae strains.</title>
        <authorList>
            <person name="Baltrus D.A."/>
            <person name="Berge O."/>
            <person name="Morris C."/>
        </authorList>
    </citation>
    <scope>NUCLEOTIDE SEQUENCE [LARGE SCALE GENOMIC DNA]</scope>
    <source>
        <strain evidence="4 5">GAW0119</strain>
    </source>
</reference>
<organism evidence="4 5">
    <name type="scientific">Pseudomonas syringae</name>
    <dbReference type="NCBI Taxonomy" id="317"/>
    <lineage>
        <taxon>Bacteria</taxon>
        <taxon>Pseudomonadati</taxon>
        <taxon>Pseudomonadota</taxon>
        <taxon>Gammaproteobacteria</taxon>
        <taxon>Pseudomonadales</taxon>
        <taxon>Pseudomonadaceae</taxon>
        <taxon>Pseudomonas</taxon>
    </lineage>
</organism>
<dbReference type="AlphaFoldDB" id="A0A085VDI2"/>
<dbReference type="RefSeq" id="WP_032630340.1">
    <property type="nucleotide sequence ID" value="NZ_JPQU01000056.1"/>
</dbReference>
<name>A0A085VDI2_PSESX</name>
<dbReference type="OrthoDB" id="7156875at2"/>
<keyword evidence="1" id="KW-0479">Metal-binding</keyword>
<evidence type="ECO:0000256" key="1">
    <source>
        <dbReference type="ARBA" id="ARBA00022723"/>
    </source>
</evidence>
<dbReference type="Proteomes" id="UP000028631">
    <property type="component" value="Unassembled WGS sequence"/>
</dbReference>
<dbReference type="Pfam" id="PF05567">
    <property type="entry name" value="T4P_PilY1"/>
    <property type="match status" value="1"/>
</dbReference>
<accession>A0A085VDI2</accession>
<protein>
    <submittedName>
        <fullName evidence="4">Pilus assembly protein</fullName>
    </submittedName>
</protein>
<evidence type="ECO:0000313" key="4">
    <source>
        <dbReference type="EMBL" id="KFE53495.1"/>
    </source>
</evidence>
<keyword evidence="5" id="KW-1185">Reference proteome</keyword>
<dbReference type="InterPro" id="IPR008707">
    <property type="entry name" value="B-propeller_PilY1"/>
</dbReference>
<dbReference type="PATRIC" id="fig|317.175.peg.4013"/>
<feature type="domain" description="PilY1 beta-propeller" evidence="3">
    <location>
        <begin position="574"/>
        <end position="896"/>
    </location>
</feature>
<dbReference type="Gene3D" id="3.40.50.410">
    <property type="entry name" value="von Willebrand factor, type A domain"/>
    <property type="match status" value="1"/>
</dbReference>
<evidence type="ECO:0000313" key="5">
    <source>
        <dbReference type="Proteomes" id="UP000028631"/>
    </source>
</evidence>
<dbReference type="EMBL" id="JPQU01000056">
    <property type="protein sequence ID" value="KFE53495.1"/>
    <property type="molecule type" value="Genomic_DNA"/>
</dbReference>
<gene>
    <name evidence="4" type="ORF">IV01_19250</name>
</gene>
<proteinExistence type="predicted"/>